<keyword evidence="4" id="KW-0378">Hydrolase</keyword>
<protein>
    <recommendedName>
        <fullName evidence="8">Peptidase S54 rhomboid domain-containing protein</fullName>
    </recommendedName>
</protein>
<dbReference type="PANTHER" id="PTHR43731:SF14">
    <property type="entry name" value="PRESENILIN-ASSOCIATED RHOMBOID-LIKE PROTEIN, MITOCHONDRIAL"/>
    <property type="match status" value="1"/>
</dbReference>
<dbReference type="InterPro" id="IPR050925">
    <property type="entry name" value="Rhomboid_protease_S54"/>
</dbReference>
<sequence length="211" mass="23077">MCSPNGVRVRGTIHSGAFPSSLLARRVFSNALLQGRHRFPVKHCSRRSFSSFSLYHRLCLDILGLACARRRLTTNGVVLGLMVTNVAVFILWRVAGIAFMVKNFTISVDNILSGRLHTLITNAFSHINQLHIISNMITLYFFGTAIDKRGFPHSMAPALGVLIIGKDILRVLLGDREVAGSAHLGGAAVATVAWLQKRKDALVDSEISNSL</sequence>
<evidence type="ECO:0000256" key="4">
    <source>
        <dbReference type="ARBA" id="ARBA00022801"/>
    </source>
</evidence>
<comment type="caution">
    <text evidence="9">The sequence shown here is derived from an EMBL/GenBank/DDBJ whole genome shotgun (WGS) entry which is preliminary data.</text>
</comment>
<evidence type="ECO:0000256" key="6">
    <source>
        <dbReference type="ARBA" id="ARBA00023136"/>
    </source>
</evidence>
<name>A0A8X8WCF3_SALSN</name>
<evidence type="ECO:0000256" key="3">
    <source>
        <dbReference type="ARBA" id="ARBA00022692"/>
    </source>
</evidence>
<keyword evidence="5 7" id="KW-1133">Transmembrane helix</keyword>
<organism evidence="9">
    <name type="scientific">Salvia splendens</name>
    <name type="common">Scarlet sage</name>
    <dbReference type="NCBI Taxonomy" id="180675"/>
    <lineage>
        <taxon>Eukaryota</taxon>
        <taxon>Viridiplantae</taxon>
        <taxon>Streptophyta</taxon>
        <taxon>Embryophyta</taxon>
        <taxon>Tracheophyta</taxon>
        <taxon>Spermatophyta</taxon>
        <taxon>Magnoliopsida</taxon>
        <taxon>eudicotyledons</taxon>
        <taxon>Gunneridae</taxon>
        <taxon>Pentapetalae</taxon>
        <taxon>asterids</taxon>
        <taxon>lamiids</taxon>
        <taxon>Lamiales</taxon>
        <taxon>Lamiaceae</taxon>
        <taxon>Nepetoideae</taxon>
        <taxon>Mentheae</taxon>
        <taxon>Salviinae</taxon>
        <taxon>Salvia</taxon>
        <taxon>Salvia subgen. Calosphace</taxon>
        <taxon>core Calosphace</taxon>
    </lineage>
</organism>
<comment type="similarity">
    <text evidence="2">Belongs to the peptidase S54 family.</text>
</comment>
<dbReference type="PANTHER" id="PTHR43731">
    <property type="entry name" value="RHOMBOID PROTEASE"/>
    <property type="match status" value="1"/>
</dbReference>
<feature type="domain" description="Peptidase S54 rhomboid" evidence="8">
    <location>
        <begin position="114"/>
        <end position="149"/>
    </location>
</feature>
<gene>
    <name evidence="9" type="ORF">SASPL_149563</name>
</gene>
<dbReference type="InterPro" id="IPR035952">
    <property type="entry name" value="Rhomboid-like_sf"/>
</dbReference>
<keyword evidence="3 7" id="KW-0812">Transmembrane</keyword>
<keyword evidence="6 7" id="KW-0472">Membrane</keyword>
<evidence type="ECO:0000259" key="8">
    <source>
        <dbReference type="Pfam" id="PF01694"/>
    </source>
</evidence>
<dbReference type="AlphaFoldDB" id="A0A8X8WCF3"/>
<reference evidence="9" key="1">
    <citation type="submission" date="2018-01" db="EMBL/GenBank/DDBJ databases">
        <authorList>
            <person name="Mao J.F."/>
        </authorList>
    </citation>
    <scope>NUCLEOTIDE SEQUENCE</scope>
    <source>
        <strain evidence="9">Huo1</strain>
        <tissue evidence="9">Leaf</tissue>
    </source>
</reference>
<evidence type="ECO:0000256" key="7">
    <source>
        <dbReference type="SAM" id="Phobius"/>
    </source>
</evidence>
<proteinExistence type="inferred from homology"/>
<evidence type="ECO:0000256" key="5">
    <source>
        <dbReference type="ARBA" id="ARBA00022989"/>
    </source>
</evidence>
<evidence type="ECO:0000256" key="1">
    <source>
        <dbReference type="ARBA" id="ARBA00004141"/>
    </source>
</evidence>
<dbReference type="Proteomes" id="UP000298416">
    <property type="component" value="Unassembled WGS sequence"/>
</dbReference>
<dbReference type="GO" id="GO:0004252">
    <property type="term" value="F:serine-type endopeptidase activity"/>
    <property type="evidence" value="ECO:0007669"/>
    <property type="project" value="InterPro"/>
</dbReference>
<dbReference type="SUPFAM" id="SSF144091">
    <property type="entry name" value="Rhomboid-like"/>
    <property type="match status" value="1"/>
</dbReference>
<comment type="subcellular location">
    <subcellularLocation>
        <location evidence="1">Membrane</location>
        <topology evidence="1">Multi-pass membrane protein</topology>
    </subcellularLocation>
</comment>
<dbReference type="EMBL" id="PNBA02000019">
    <property type="protein sequence ID" value="KAG6391803.1"/>
    <property type="molecule type" value="Genomic_DNA"/>
</dbReference>
<evidence type="ECO:0000256" key="2">
    <source>
        <dbReference type="ARBA" id="ARBA00009045"/>
    </source>
</evidence>
<evidence type="ECO:0000313" key="9">
    <source>
        <dbReference type="EMBL" id="KAG6391803.1"/>
    </source>
</evidence>
<evidence type="ECO:0000313" key="10">
    <source>
        <dbReference type="Proteomes" id="UP000298416"/>
    </source>
</evidence>
<keyword evidence="10" id="KW-1185">Reference proteome</keyword>
<dbReference type="Gene3D" id="1.20.1540.10">
    <property type="entry name" value="Rhomboid-like"/>
    <property type="match status" value="1"/>
</dbReference>
<reference evidence="9" key="2">
    <citation type="submission" date="2020-08" db="EMBL/GenBank/DDBJ databases">
        <title>Plant Genome Project.</title>
        <authorList>
            <person name="Zhang R.-G."/>
        </authorList>
    </citation>
    <scope>NUCLEOTIDE SEQUENCE</scope>
    <source>
        <strain evidence="9">Huo1</strain>
        <tissue evidence="9">Leaf</tissue>
    </source>
</reference>
<accession>A0A8X8WCF3</accession>
<dbReference type="Pfam" id="PF01694">
    <property type="entry name" value="Rhomboid"/>
    <property type="match status" value="1"/>
</dbReference>
<dbReference type="InterPro" id="IPR022764">
    <property type="entry name" value="Peptidase_S54_rhomboid_dom"/>
</dbReference>
<dbReference type="GO" id="GO:0016020">
    <property type="term" value="C:membrane"/>
    <property type="evidence" value="ECO:0007669"/>
    <property type="project" value="UniProtKB-SubCell"/>
</dbReference>
<feature type="transmembrane region" description="Helical" evidence="7">
    <location>
        <begin position="78"/>
        <end position="101"/>
    </location>
</feature>